<dbReference type="FunFam" id="3.40.50.720:FF:000084">
    <property type="entry name" value="Short-chain dehydrogenase reductase"/>
    <property type="match status" value="1"/>
</dbReference>
<dbReference type="GO" id="GO:0008678">
    <property type="term" value="F:2-deoxy-D-gluconate 3-dehydrogenase activity"/>
    <property type="evidence" value="ECO:0007669"/>
    <property type="project" value="InterPro"/>
</dbReference>
<comment type="caution">
    <text evidence="3">The sequence shown here is derived from an EMBL/GenBank/DDBJ whole genome shotgun (WGS) entry which is preliminary data.</text>
</comment>
<keyword evidence="2 3" id="KW-0560">Oxidoreductase</keyword>
<dbReference type="PRINTS" id="PR00080">
    <property type="entry name" value="SDRFAMILY"/>
</dbReference>
<dbReference type="PROSITE" id="PS00061">
    <property type="entry name" value="ADH_SHORT"/>
    <property type="match status" value="1"/>
</dbReference>
<dbReference type="SUPFAM" id="SSF51735">
    <property type="entry name" value="NAD(P)-binding Rossmann-fold domains"/>
    <property type="match status" value="1"/>
</dbReference>
<dbReference type="InterPro" id="IPR036291">
    <property type="entry name" value="NAD(P)-bd_dom_sf"/>
</dbReference>
<dbReference type="EC" id="1.1.1.127" evidence="3"/>
<name>A0A7Y6UPU4_9HYPH</name>
<dbReference type="InterPro" id="IPR002347">
    <property type="entry name" value="SDR_fam"/>
</dbReference>
<evidence type="ECO:0000256" key="2">
    <source>
        <dbReference type="ARBA" id="ARBA00023002"/>
    </source>
</evidence>
<dbReference type="GO" id="GO:0047001">
    <property type="term" value="F:2-dehydro-3-deoxy-D-gluconate 5-dehydrogenase activity"/>
    <property type="evidence" value="ECO:0007669"/>
    <property type="project" value="UniProtKB-EC"/>
</dbReference>
<dbReference type="PRINTS" id="PR00081">
    <property type="entry name" value="GDHRDH"/>
</dbReference>
<dbReference type="NCBIfam" id="TIGR01832">
    <property type="entry name" value="kduD"/>
    <property type="match status" value="1"/>
</dbReference>
<dbReference type="InterPro" id="IPR020904">
    <property type="entry name" value="Sc_DH/Rdtase_CS"/>
</dbReference>
<dbReference type="EMBL" id="JABWDU010000007">
    <property type="protein sequence ID" value="NVD41836.1"/>
    <property type="molecule type" value="Genomic_DNA"/>
</dbReference>
<accession>A0A7Y6UPU4</accession>
<dbReference type="PANTHER" id="PTHR42760">
    <property type="entry name" value="SHORT-CHAIN DEHYDROGENASES/REDUCTASES FAMILY MEMBER"/>
    <property type="match status" value="1"/>
</dbReference>
<dbReference type="Gene3D" id="3.40.50.720">
    <property type="entry name" value="NAD(P)-binding Rossmann-like Domain"/>
    <property type="match status" value="1"/>
</dbReference>
<protein>
    <submittedName>
        <fullName evidence="3">2-dehydro-3-deoxy-D-gluconate 5-dehydrogenase KduD</fullName>
        <ecNumber evidence="3">1.1.1.127</ecNumber>
    </submittedName>
</protein>
<reference evidence="3 4" key="1">
    <citation type="submission" date="2020-06" db="EMBL/GenBank/DDBJ databases">
        <authorList>
            <person name="Grouzdev D.S."/>
        </authorList>
    </citation>
    <scope>NUCLEOTIDE SEQUENCE [LARGE SCALE GENOMIC DNA]</scope>
    <source>
        <strain evidence="3 4">HO-A22</strain>
    </source>
</reference>
<evidence type="ECO:0000256" key="1">
    <source>
        <dbReference type="ARBA" id="ARBA00006484"/>
    </source>
</evidence>
<dbReference type="Proteomes" id="UP000520198">
    <property type="component" value="Unassembled WGS sequence"/>
</dbReference>
<dbReference type="InterPro" id="IPR011286">
    <property type="entry name" value="2-deoxy-D-gluc_3_DH"/>
</dbReference>
<dbReference type="AlphaFoldDB" id="A0A7Y6UPU4"/>
<keyword evidence="4" id="KW-1185">Reference proteome</keyword>
<comment type="similarity">
    <text evidence="1">Belongs to the short-chain dehydrogenases/reductases (SDR) family.</text>
</comment>
<dbReference type="RefSeq" id="WP_176355220.1">
    <property type="nucleotide sequence ID" value="NZ_JABWDU010000007.1"/>
</dbReference>
<sequence length="254" mass="27023">MSEIADLFDLTGKWALVTGARGGLGQAMARALAMAGADIVGLGSTPMPETGQLIEASGRRFLGVQADLSQPNDFRALVAQMEELAGPIDILVNNAGIIRRADVLDYTEADWDVVTNVNEKNLFFLSQAVARGMVSRRFGRIINIASLLSFQGGIRVPAYTASKHAVAGLTKLMANELAASGVTVNAIAPGYMETDNTAALRADPDRQRQILERIPMGRWGVPDDLATAVLFLATPRASYVTGAIIPVDGGWLAR</sequence>
<evidence type="ECO:0000313" key="3">
    <source>
        <dbReference type="EMBL" id="NVD41836.1"/>
    </source>
</evidence>
<dbReference type="GO" id="GO:0051287">
    <property type="term" value="F:NAD binding"/>
    <property type="evidence" value="ECO:0007669"/>
    <property type="project" value="InterPro"/>
</dbReference>
<dbReference type="Pfam" id="PF13561">
    <property type="entry name" value="adh_short_C2"/>
    <property type="match status" value="1"/>
</dbReference>
<gene>
    <name evidence="3" type="primary">kduD</name>
    <name evidence="3" type="ORF">HT585_23490</name>
</gene>
<organism evidence="3 4">
    <name type="scientific">Ensifer oleiphilus</name>
    <dbReference type="NCBI Taxonomy" id="2742698"/>
    <lineage>
        <taxon>Bacteria</taxon>
        <taxon>Pseudomonadati</taxon>
        <taxon>Pseudomonadota</taxon>
        <taxon>Alphaproteobacteria</taxon>
        <taxon>Hyphomicrobiales</taxon>
        <taxon>Rhizobiaceae</taxon>
        <taxon>Sinorhizobium/Ensifer group</taxon>
        <taxon>Ensifer</taxon>
    </lineage>
</organism>
<dbReference type="PANTHER" id="PTHR42760:SF5">
    <property type="entry name" value="2-DEHYDRO-3-DEOXY-D-GLUCONATE 5-DEHYDROGENASE"/>
    <property type="match status" value="1"/>
</dbReference>
<proteinExistence type="inferred from homology"/>
<evidence type="ECO:0000313" key="4">
    <source>
        <dbReference type="Proteomes" id="UP000520198"/>
    </source>
</evidence>